<dbReference type="InterPro" id="IPR036412">
    <property type="entry name" value="HAD-like_sf"/>
</dbReference>
<dbReference type="EMBL" id="SCWF01000011">
    <property type="protein sequence ID" value="TDM13416.1"/>
    <property type="molecule type" value="Genomic_DNA"/>
</dbReference>
<keyword evidence="2" id="KW-1185">Reference proteome</keyword>
<evidence type="ECO:0000313" key="2">
    <source>
        <dbReference type="Proteomes" id="UP000294843"/>
    </source>
</evidence>
<dbReference type="SFLD" id="SFLDG01135">
    <property type="entry name" value="C1.5.6:_HAD__Beta-PGM__Phospha"/>
    <property type="match status" value="1"/>
</dbReference>
<dbReference type="InterPro" id="IPR052550">
    <property type="entry name" value="Pyrimidine_5'-ntase_YjjG"/>
</dbReference>
<protein>
    <submittedName>
        <fullName evidence="1">Noncanonical pyrimidine nucleotidase, YjjG family</fullName>
    </submittedName>
</protein>
<dbReference type="PANTHER" id="PTHR47478:SF1">
    <property type="entry name" value="PYRIMIDINE 5'-NUCLEOTIDASE YJJG"/>
    <property type="match status" value="1"/>
</dbReference>
<sequence length="220" mass="24922">MYKHIFFDLDHTLLDFAAGEHIAITQVIESEGLAVTAERFQQYQSINKKLWQALERGEIKKDEVLTRRFSEFFQLQTITVDGALKEQIFRTAINDSHQLLPGAIEILAYLKDKPVILSSATNGVYATQMKRMKEAGIYSYFSHHFISEEIGYSKPQPEFFAYALKQVNARPEEVLMIGDSITSDIAGAQAAGIDSCYIGREKVDSTYSISHLMELTDIIK</sequence>
<dbReference type="SFLD" id="SFLDS00003">
    <property type="entry name" value="Haloacid_Dehalogenase"/>
    <property type="match status" value="1"/>
</dbReference>
<dbReference type="GO" id="GO:0008253">
    <property type="term" value="F:5'-nucleotidase activity"/>
    <property type="evidence" value="ECO:0007669"/>
    <property type="project" value="InterPro"/>
</dbReference>
<dbReference type="InterPro" id="IPR023214">
    <property type="entry name" value="HAD_sf"/>
</dbReference>
<dbReference type="PANTHER" id="PTHR47478">
    <property type="match status" value="1"/>
</dbReference>
<gene>
    <name evidence="1" type="ORF">ERX55_09205</name>
</gene>
<organism evidence="1 2">
    <name type="scientific">Macrococcus bovicus</name>
    <dbReference type="NCBI Taxonomy" id="69968"/>
    <lineage>
        <taxon>Bacteria</taxon>
        <taxon>Bacillati</taxon>
        <taxon>Bacillota</taxon>
        <taxon>Bacilli</taxon>
        <taxon>Bacillales</taxon>
        <taxon>Staphylococcaceae</taxon>
        <taxon>Macrococcus</taxon>
    </lineage>
</organism>
<accession>A0A4R6BY27</accession>
<dbReference type="Gene3D" id="1.10.150.240">
    <property type="entry name" value="Putative phosphatase, domain 2"/>
    <property type="match status" value="1"/>
</dbReference>
<dbReference type="PRINTS" id="PR00413">
    <property type="entry name" value="HADHALOGNASE"/>
</dbReference>
<dbReference type="NCBIfam" id="TIGR01509">
    <property type="entry name" value="HAD-SF-IA-v3"/>
    <property type="match status" value="1"/>
</dbReference>
<dbReference type="NCBIfam" id="TIGR02254">
    <property type="entry name" value="YjjG_YfnB"/>
    <property type="match status" value="1"/>
</dbReference>
<dbReference type="Gene3D" id="3.40.50.1000">
    <property type="entry name" value="HAD superfamily/HAD-like"/>
    <property type="match status" value="1"/>
</dbReference>
<reference evidence="1 2" key="1">
    <citation type="submission" date="2019-01" db="EMBL/GenBank/DDBJ databases">
        <title>Draft genome sequences of the type strains of six Macrococcus species.</title>
        <authorList>
            <person name="Mazhar S."/>
            <person name="Altermann E."/>
            <person name="Hill C."/>
            <person name="Mcauliffe O."/>
        </authorList>
    </citation>
    <scope>NUCLEOTIDE SEQUENCE [LARGE SCALE GENOMIC DNA]</scope>
    <source>
        <strain evidence="1 2">ATCC 51825</strain>
    </source>
</reference>
<dbReference type="Proteomes" id="UP000294843">
    <property type="component" value="Unassembled WGS sequence"/>
</dbReference>
<dbReference type="NCBIfam" id="TIGR01549">
    <property type="entry name" value="HAD-SF-IA-v1"/>
    <property type="match status" value="1"/>
</dbReference>
<dbReference type="InterPro" id="IPR011951">
    <property type="entry name" value="HAD-SF_hydro_IA_YjjG/PynA"/>
</dbReference>
<dbReference type="OrthoDB" id="9802350at2"/>
<dbReference type="Pfam" id="PF00702">
    <property type="entry name" value="Hydrolase"/>
    <property type="match status" value="1"/>
</dbReference>
<proteinExistence type="predicted"/>
<dbReference type="AlphaFoldDB" id="A0A4R6BY27"/>
<name>A0A4R6BY27_9STAP</name>
<dbReference type="SUPFAM" id="SSF56784">
    <property type="entry name" value="HAD-like"/>
    <property type="match status" value="1"/>
</dbReference>
<dbReference type="SFLD" id="SFLDG01129">
    <property type="entry name" value="C1.5:_HAD__Beta-PGM__Phosphata"/>
    <property type="match status" value="1"/>
</dbReference>
<evidence type="ECO:0000313" key="1">
    <source>
        <dbReference type="EMBL" id="TDM13416.1"/>
    </source>
</evidence>
<dbReference type="InterPro" id="IPR023198">
    <property type="entry name" value="PGP-like_dom2"/>
</dbReference>
<dbReference type="RefSeq" id="WP_133452282.1">
    <property type="nucleotide sequence ID" value="NZ_SCWF01000011.1"/>
</dbReference>
<comment type="caution">
    <text evidence="1">The sequence shown here is derived from an EMBL/GenBank/DDBJ whole genome shotgun (WGS) entry which is preliminary data.</text>
</comment>
<dbReference type="InterPro" id="IPR006439">
    <property type="entry name" value="HAD-SF_hydro_IA"/>
</dbReference>